<keyword evidence="2" id="KW-1185">Reference proteome</keyword>
<sequence>MAPCLLPGSSAQGVFSDRALAQSLAEESMLKIKIASLASEMKVSTEQLSHVRAKSDENYDNYLGKQNSKICKILRTKIPREIRDMIYDCLQPGTCKTIGRGTLNPKTGKTFYQPATPYGDFRGLDATTRFEIVQHYYRNTRFQFEDPLHLKLFLLNDVWDQGSLPVTSVRNVYVNIDALEIHPIKRIKHILASLQSLYGLQVGSRIDIHLSAQYNEILGQFIFEQRDIIRRLLEVILPTILRLKELGRNFTLSLEVDVEYTTTPYTYGITSDDPRFSIEGQ</sequence>
<accession>A0A6A6SKD0</accession>
<dbReference type="EMBL" id="MU004621">
    <property type="protein sequence ID" value="KAF2647427.1"/>
    <property type="molecule type" value="Genomic_DNA"/>
</dbReference>
<dbReference type="OrthoDB" id="3795413at2759"/>
<dbReference type="Proteomes" id="UP000799324">
    <property type="component" value="Unassembled WGS sequence"/>
</dbReference>
<evidence type="ECO:0000313" key="1">
    <source>
        <dbReference type="EMBL" id="KAF2647427.1"/>
    </source>
</evidence>
<reference evidence="1" key="1">
    <citation type="journal article" date="2020" name="Stud. Mycol.">
        <title>101 Dothideomycetes genomes: a test case for predicting lifestyles and emergence of pathogens.</title>
        <authorList>
            <person name="Haridas S."/>
            <person name="Albert R."/>
            <person name="Binder M."/>
            <person name="Bloem J."/>
            <person name="Labutti K."/>
            <person name="Salamov A."/>
            <person name="Andreopoulos B."/>
            <person name="Baker S."/>
            <person name="Barry K."/>
            <person name="Bills G."/>
            <person name="Bluhm B."/>
            <person name="Cannon C."/>
            <person name="Castanera R."/>
            <person name="Culley D."/>
            <person name="Daum C."/>
            <person name="Ezra D."/>
            <person name="Gonzalez J."/>
            <person name="Henrissat B."/>
            <person name="Kuo A."/>
            <person name="Liang C."/>
            <person name="Lipzen A."/>
            <person name="Lutzoni F."/>
            <person name="Magnuson J."/>
            <person name="Mondo S."/>
            <person name="Nolan M."/>
            <person name="Ohm R."/>
            <person name="Pangilinan J."/>
            <person name="Park H.-J."/>
            <person name="Ramirez L."/>
            <person name="Alfaro M."/>
            <person name="Sun H."/>
            <person name="Tritt A."/>
            <person name="Yoshinaga Y."/>
            <person name="Zwiers L.-H."/>
            <person name="Turgeon B."/>
            <person name="Goodwin S."/>
            <person name="Spatafora J."/>
            <person name="Crous P."/>
            <person name="Grigoriev I."/>
        </authorList>
    </citation>
    <scope>NUCLEOTIDE SEQUENCE</scope>
    <source>
        <strain evidence="1">CBS 122681</strain>
    </source>
</reference>
<dbReference type="AlphaFoldDB" id="A0A6A6SKD0"/>
<name>A0A6A6SKD0_9PLEO</name>
<gene>
    <name evidence="1" type="ORF">K491DRAFT_685531</name>
</gene>
<evidence type="ECO:0000313" key="2">
    <source>
        <dbReference type="Proteomes" id="UP000799324"/>
    </source>
</evidence>
<protein>
    <submittedName>
        <fullName evidence="1">Uncharacterized protein</fullName>
    </submittedName>
</protein>
<proteinExistence type="predicted"/>
<organism evidence="1 2">
    <name type="scientific">Lophiostoma macrostomum CBS 122681</name>
    <dbReference type="NCBI Taxonomy" id="1314788"/>
    <lineage>
        <taxon>Eukaryota</taxon>
        <taxon>Fungi</taxon>
        <taxon>Dikarya</taxon>
        <taxon>Ascomycota</taxon>
        <taxon>Pezizomycotina</taxon>
        <taxon>Dothideomycetes</taxon>
        <taxon>Pleosporomycetidae</taxon>
        <taxon>Pleosporales</taxon>
        <taxon>Lophiostomataceae</taxon>
        <taxon>Lophiostoma</taxon>
    </lineage>
</organism>